<dbReference type="EMBL" id="JABWMJ010000007">
    <property type="protein sequence ID" value="NUZ07175.1"/>
    <property type="molecule type" value="Genomic_DNA"/>
</dbReference>
<protein>
    <submittedName>
        <fullName evidence="1">DUF924 domain-containing protein</fullName>
    </submittedName>
</protein>
<dbReference type="AlphaFoldDB" id="A0A7Y6TXK9"/>
<organism evidence="1 2">
    <name type="scientific">Piscinibacter koreensis</name>
    <dbReference type="NCBI Taxonomy" id="2742824"/>
    <lineage>
        <taxon>Bacteria</taxon>
        <taxon>Pseudomonadati</taxon>
        <taxon>Pseudomonadota</taxon>
        <taxon>Betaproteobacteria</taxon>
        <taxon>Burkholderiales</taxon>
        <taxon>Sphaerotilaceae</taxon>
        <taxon>Piscinibacter</taxon>
    </lineage>
</organism>
<evidence type="ECO:0000313" key="2">
    <source>
        <dbReference type="Proteomes" id="UP000529637"/>
    </source>
</evidence>
<dbReference type="InterPro" id="IPR011990">
    <property type="entry name" value="TPR-like_helical_dom_sf"/>
</dbReference>
<dbReference type="Gene3D" id="1.20.58.320">
    <property type="entry name" value="TPR-like"/>
    <property type="match status" value="1"/>
</dbReference>
<dbReference type="RefSeq" id="WP_176070030.1">
    <property type="nucleotide sequence ID" value="NZ_JABWMJ010000007.1"/>
</dbReference>
<dbReference type="Pfam" id="PF06041">
    <property type="entry name" value="DUF924"/>
    <property type="match status" value="1"/>
</dbReference>
<dbReference type="SUPFAM" id="SSF48452">
    <property type="entry name" value="TPR-like"/>
    <property type="match status" value="1"/>
</dbReference>
<dbReference type="Gene3D" id="1.25.40.10">
    <property type="entry name" value="Tetratricopeptide repeat domain"/>
    <property type="match status" value="1"/>
</dbReference>
<reference evidence="1 2" key="1">
    <citation type="submission" date="2020-06" db="EMBL/GenBank/DDBJ databases">
        <title>Schlegella sp. ID0723 isolated from air conditioner.</title>
        <authorList>
            <person name="Kim D.Y."/>
            <person name="Kim D.-U."/>
        </authorList>
    </citation>
    <scope>NUCLEOTIDE SEQUENCE [LARGE SCALE GENOMIC DNA]</scope>
    <source>
        <strain evidence="1 2">ID0723</strain>
    </source>
</reference>
<sequence>MNDFQDTPATSGSTTTVAASLDPRAREVLDFWFGPAEAGITDVQRQTWFSKDEAFDAAIATRFGTLIEQALRGELESWGADPHGALAEILLLDQFTRNAFRGTPRAFAGDPRALGAASALVGSRGDLTLEVEWRAFAYMPFEHAESLAMQDEAVRLFTRLVQDAGRERFASMLDYAERHRAVIERFGRFPHRNPILGRQSTPEEAVYLSEPGAGF</sequence>
<gene>
    <name evidence="1" type="ORF">HQN59_15535</name>
</gene>
<comment type="caution">
    <text evidence="1">The sequence shown here is derived from an EMBL/GenBank/DDBJ whole genome shotgun (WGS) entry which is preliminary data.</text>
</comment>
<dbReference type="Proteomes" id="UP000529637">
    <property type="component" value="Unassembled WGS sequence"/>
</dbReference>
<keyword evidence="2" id="KW-1185">Reference proteome</keyword>
<dbReference type="InterPro" id="IPR010323">
    <property type="entry name" value="DUF924"/>
</dbReference>
<accession>A0A7Y6TXK9</accession>
<name>A0A7Y6TXK9_9BURK</name>
<evidence type="ECO:0000313" key="1">
    <source>
        <dbReference type="EMBL" id="NUZ07175.1"/>
    </source>
</evidence>
<proteinExistence type="predicted"/>